<dbReference type="SUPFAM" id="SSF64593">
    <property type="entry name" value="Intermediate filament protein, coiled coil region"/>
    <property type="match status" value="2"/>
</dbReference>
<dbReference type="PANTHER" id="PTHR23239">
    <property type="entry name" value="INTERMEDIATE FILAMENT"/>
    <property type="match status" value="1"/>
</dbReference>
<dbReference type="PANTHER" id="PTHR23239:SF180">
    <property type="entry name" value="KERATIN, TYPE I CYTOSKELETAL 17"/>
    <property type="match status" value="1"/>
</dbReference>
<proteinExistence type="predicted"/>
<sequence length="441" mass="49606">MSIVVTRSSAASTASSNLLNSSVSYSGGKYMSGGYSSRSVLTSSRRSPSVYGGAGGYGTRISTALPTFGSASSATEFSFNTNEKLTMQNLNDRLASYLEKVGSLESANRKLELQIRELYDKRTPTSKKDLSGYYATISELRKKISHGFRGHASVTLQVDNARLAADDFRMKYDAEMNLRLATEADMGRLKRVLEELTMSQSDLEIQVDGLNEDLTFVQKNHSEELESLRAQQCGSVNVEMDCARSMDLSKEMHAMREQYETMVDRNRQEAEAWFQGKVEALNSQMTTSTTEIKTSNTELTELQRSVQTMEIELQGHHSQVAYLTSNLQQVRDRYSLQVTSLQQHIHSLEAELQQLNASIQQQASEYKLLLDIKMRLEMEIAEYRRLLEGGSQRVVEVEKVVETVQVVEEPLIQRRVKTIIEEIVDGKVVSKVVEENVENVN</sequence>
<evidence type="ECO:0000256" key="3">
    <source>
        <dbReference type="SAM" id="Coils"/>
    </source>
</evidence>
<dbReference type="Gene3D" id="1.20.5.170">
    <property type="match status" value="1"/>
</dbReference>
<evidence type="ECO:0000313" key="5">
    <source>
        <dbReference type="EMBL" id="KAI1887118.1"/>
    </source>
</evidence>
<dbReference type="OrthoDB" id="2441647at2759"/>
<keyword evidence="2 3" id="KW-0175">Coiled coil</keyword>
<dbReference type="Pfam" id="PF00038">
    <property type="entry name" value="Filament"/>
    <property type="match status" value="1"/>
</dbReference>
<evidence type="ECO:0000259" key="4">
    <source>
        <dbReference type="PROSITE" id="PS51842"/>
    </source>
</evidence>
<feature type="coiled-coil region" evidence="3">
    <location>
        <begin position="80"/>
        <end position="121"/>
    </location>
</feature>
<feature type="domain" description="IF rod" evidence="4">
    <location>
        <begin position="83"/>
        <end position="394"/>
    </location>
</feature>
<dbReference type="InterPro" id="IPR002957">
    <property type="entry name" value="Keratin_I"/>
</dbReference>
<keyword evidence="6" id="KW-1185">Reference proteome</keyword>
<feature type="coiled-coil region" evidence="3">
    <location>
        <begin position="292"/>
        <end position="365"/>
    </location>
</feature>
<dbReference type="PROSITE" id="PS51842">
    <property type="entry name" value="IF_ROD_2"/>
    <property type="match status" value="1"/>
</dbReference>
<dbReference type="AlphaFoldDB" id="A0A8T3CXG7"/>
<dbReference type="GO" id="GO:0005198">
    <property type="term" value="F:structural molecule activity"/>
    <property type="evidence" value="ECO:0007669"/>
    <property type="project" value="InterPro"/>
</dbReference>
<keyword evidence="1" id="KW-0403">Intermediate filament</keyword>
<organism evidence="5 6">
    <name type="scientific">Albula goreensis</name>
    <dbReference type="NCBI Taxonomy" id="1534307"/>
    <lineage>
        <taxon>Eukaryota</taxon>
        <taxon>Metazoa</taxon>
        <taxon>Chordata</taxon>
        <taxon>Craniata</taxon>
        <taxon>Vertebrata</taxon>
        <taxon>Euteleostomi</taxon>
        <taxon>Actinopterygii</taxon>
        <taxon>Neopterygii</taxon>
        <taxon>Teleostei</taxon>
        <taxon>Albuliformes</taxon>
        <taxon>Albulidae</taxon>
        <taxon>Albula</taxon>
    </lineage>
</organism>
<name>A0A8T3CXG7_9TELE</name>
<dbReference type="SMART" id="SM01391">
    <property type="entry name" value="Filament"/>
    <property type="match status" value="1"/>
</dbReference>
<comment type="caution">
    <text evidence="5">The sequence shown here is derived from an EMBL/GenBank/DDBJ whole genome shotgun (WGS) entry which is preliminary data.</text>
</comment>
<protein>
    <recommendedName>
        <fullName evidence="4">IF rod domain-containing protein</fullName>
    </recommendedName>
</protein>
<dbReference type="Gene3D" id="1.20.5.1160">
    <property type="entry name" value="Vasodilator-stimulated phosphoprotein"/>
    <property type="match status" value="1"/>
</dbReference>
<dbReference type="InterPro" id="IPR039008">
    <property type="entry name" value="IF_rod_dom"/>
</dbReference>
<accession>A0A8T3CXG7</accession>
<dbReference type="FunFam" id="1.20.5.500:FF:000001">
    <property type="entry name" value="Type II keratin 23"/>
    <property type="match status" value="1"/>
</dbReference>
<dbReference type="Proteomes" id="UP000829720">
    <property type="component" value="Unassembled WGS sequence"/>
</dbReference>
<dbReference type="PRINTS" id="PR01248">
    <property type="entry name" value="TYPE1KERATIN"/>
</dbReference>
<reference evidence="5" key="1">
    <citation type="submission" date="2021-01" db="EMBL/GenBank/DDBJ databases">
        <authorList>
            <person name="Zahm M."/>
            <person name="Roques C."/>
            <person name="Cabau C."/>
            <person name="Klopp C."/>
            <person name="Donnadieu C."/>
            <person name="Jouanno E."/>
            <person name="Lampietro C."/>
            <person name="Louis A."/>
            <person name="Herpin A."/>
            <person name="Echchiki A."/>
            <person name="Berthelot C."/>
            <person name="Parey E."/>
            <person name="Roest-Crollius H."/>
            <person name="Braasch I."/>
            <person name="Postlethwait J."/>
            <person name="Bobe J."/>
            <person name="Montfort J."/>
            <person name="Bouchez O."/>
            <person name="Begum T."/>
            <person name="Mejri S."/>
            <person name="Adams A."/>
            <person name="Chen W.-J."/>
            <person name="Guiguen Y."/>
        </authorList>
    </citation>
    <scope>NUCLEOTIDE SEQUENCE</scope>
    <source>
        <tissue evidence="5">Blood</tissue>
    </source>
</reference>
<dbReference type="GO" id="GO:0005882">
    <property type="term" value="C:intermediate filament"/>
    <property type="evidence" value="ECO:0007669"/>
    <property type="project" value="UniProtKB-KW"/>
</dbReference>
<gene>
    <name evidence="5" type="ORF">AGOR_G00202840</name>
</gene>
<evidence type="ECO:0000256" key="1">
    <source>
        <dbReference type="ARBA" id="ARBA00022754"/>
    </source>
</evidence>
<dbReference type="Gene3D" id="1.20.5.500">
    <property type="entry name" value="Single helix bin"/>
    <property type="match status" value="1"/>
</dbReference>
<dbReference type="EMBL" id="JAERUA010000019">
    <property type="protein sequence ID" value="KAI1887118.1"/>
    <property type="molecule type" value="Genomic_DNA"/>
</dbReference>
<evidence type="ECO:0000313" key="6">
    <source>
        <dbReference type="Proteomes" id="UP000829720"/>
    </source>
</evidence>
<evidence type="ECO:0000256" key="2">
    <source>
        <dbReference type="ARBA" id="ARBA00023054"/>
    </source>
</evidence>